<dbReference type="AlphaFoldDB" id="A0A812SRF7"/>
<comment type="caution">
    <text evidence="1">The sequence shown here is derived from an EMBL/GenBank/DDBJ whole genome shotgun (WGS) entry which is preliminary data.</text>
</comment>
<sequence>MDAGIAAVVVLANTVASKLYMSLAFRARLLSASSSEERKEILESIAFKNASSAQLNEAEYSPLFFAGLCFLKLRQRNCPLTALLGAVSGPTYMWGRVCIGRQGAVVGSLLRYTGLLLLLWNIYLAV</sequence>
<reference evidence="1" key="1">
    <citation type="submission" date="2021-02" db="EMBL/GenBank/DDBJ databases">
        <authorList>
            <person name="Dougan E. K."/>
            <person name="Rhodes N."/>
            <person name="Thang M."/>
            <person name="Chan C."/>
        </authorList>
    </citation>
    <scope>NUCLEOTIDE SEQUENCE</scope>
</reference>
<protein>
    <submittedName>
        <fullName evidence="1">Uncharacterized protein</fullName>
    </submittedName>
</protein>
<keyword evidence="2" id="KW-1185">Reference proteome</keyword>
<evidence type="ECO:0000313" key="2">
    <source>
        <dbReference type="Proteomes" id="UP000604046"/>
    </source>
</evidence>
<proteinExistence type="predicted"/>
<dbReference type="EMBL" id="CAJNDS010002492">
    <property type="protein sequence ID" value="CAE7497088.1"/>
    <property type="molecule type" value="Genomic_DNA"/>
</dbReference>
<evidence type="ECO:0000313" key="1">
    <source>
        <dbReference type="EMBL" id="CAE7497088.1"/>
    </source>
</evidence>
<name>A0A812SRF7_9DINO</name>
<organism evidence="1 2">
    <name type="scientific">Symbiodinium natans</name>
    <dbReference type="NCBI Taxonomy" id="878477"/>
    <lineage>
        <taxon>Eukaryota</taxon>
        <taxon>Sar</taxon>
        <taxon>Alveolata</taxon>
        <taxon>Dinophyceae</taxon>
        <taxon>Suessiales</taxon>
        <taxon>Symbiodiniaceae</taxon>
        <taxon>Symbiodinium</taxon>
    </lineage>
</organism>
<accession>A0A812SRF7</accession>
<dbReference type="OrthoDB" id="10261610at2759"/>
<gene>
    <name evidence="1" type="ORF">SNAT2548_LOCUS27843</name>
</gene>
<dbReference type="Proteomes" id="UP000604046">
    <property type="component" value="Unassembled WGS sequence"/>
</dbReference>